<dbReference type="RefSeq" id="WP_015512753.1">
    <property type="nucleotide sequence ID" value="NZ_JAQDKA010000023.1"/>
</dbReference>
<evidence type="ECO:0000256" key="3">
    <source>
        <dbReference type="ARBA" id="ARBA00023306"/>
    </source>
</evidence>
<dbReference type="GO" id="GO:0003677">
    <property type="term" value="F:DNA binding"/>
    <property type="evidence" value="ECO:0007669"/>
    <property type="project" value="UniProtKB-UniRule"/>
</dbReference>
<dbReference type="Proteomes" id="UP000260773">
    <property type="component" value="Unassembled WGS sequence"/>
</dbReference>
<evidence type="ECO:0000313" key="10">
    <source>
        <dbReference type="Proteomes" id="UP000260773"/>
    </source>
</evidence>
<dbReference type="Pfam" id="PF14527">
    <property type="entry name" value="LAGLIDADG_WhiA"/>
    <property type="match status" value="1"/>
</dbReference>
<evidence type="ECO:0000313" key="8">
    <source>
        <dbReference type="EMBL" id="RGB79965.1"/>
    </source>
</evidence>
<feature type="domain" description="Sporulation regulator WhiA C-terminal" evidence="5">
    <location>
        <begin position="226"/>
        <end position="306"/>
    </location>
</feature>
<keyword evidence="2 4" id="KW-0238">DNA-binding</keyword>
<dbReference type="InterPro" id="IPR039518">
    <property type="entry name" value="WhiA_LAGLIDADG_dom"/>
</dbReference>
<dbReference type="Pfam" id="PF10298">
    <property type="entry name" value="WhiA_N"/>
    <property type="match status" value="1"/>
</dbReference>
<dbReference type="PANTHER" id="PTHR37307">
    <property type="entry name" value="CELL DIVISION PROTEIN WHIA-RELATED"/>
    <property type="match status" value="1"/>
</dbReference>
<comment type="similarity">
    <text evidence="4">Belongs to the WhiA family.</text>
</comment>
<organism evidence="8 10">
    <name type="scientific">Coprococcus catus</name>
    <dbReference type="NCBI Taxonomy" id="116085"/>
    <lineage>
        <taxon>Bacteria</taxon>
        <taxon>Bacillati</taxon>
        <taxon>Bacillota</taxon>
        <taxon>Clostridia</taxon>
        <taxon>Lachnospirales</taxon>
        <taxon>Lachnospiraceae</taxon>
        <taxon>Coprococcus</taxon>
    </lineage>
</organism>
<comment type="caution">
    <text evidence="8">The sequence shown here is derived from an EMBL/GenBank/DDBJ whole genome shotgun (WGS) entry which is preliminary data.</text>
</comment>
<proteinExistence type="inferred from homology"/>
<evidence type="ECO:0000256" key="2">
    <source>
        <dbReference type="ARBA" id="ARBA00023125"/>
    </source>
</evidence>
<dbReference type="EMBL" id="QVFD01000019">
    <property type="protein sequence ID" value="RGC43871.1"/>
    <property type="molecule type" value="Genomic_DNA"/>
</dbReference>
<keyword evidence="11" id="KW-1185">Reference proteome</keyword>
<dbReference type="InterPro" id="IPR027434">
    <property type="entry name" value="Homing_endonucl"/>
</dbReference>
<dbReference type="NCBIfam" id="TIGR00647">
    <property type="entry name" value="DNA_bind_WhiA"/>
    <property type="match status" value="1"/>
</dbReference>
<evidence type="ECO:0000256" key="1">
    <source>
        <dbReference type="ARBA" id="ARBA00022618"/>
    </source>
</evidence>
<evidence type="ECO:0000259" key="5">
    <source>
        <dbReference type="Pfam" id="PF02650"/>
    </source>
</evidence>
<dbReference type="HAMAP" id="MF_01420">
    <property type="entry name" value="HTH_type_WhiA"/>
    <property type="match status" value="1"/>
</dbReference>
<gene>
    <name evidence="4 8" type="primary">whiA</name>
    <name evidence="8" type="ORF">DW070_07825</name>
    <name evidence="9" type="ORF">DW747_14690</name>
</gene>
<dbReference type="PANTHER" id="PTHR37307:SF1">
    <property type="entry name" value="CELL DIVISION PROTEIN WHIA-RELATED"/>
    <property type="match status" value="1"/>
</dbReference>
<evidence type="ECO:0000259" key="7">
    <source>
        <dbReference type="Pfam" id="PF14527"/>
    </source>
</evidence>
<dbReference type="Pfam" id="PF02650">
    <property type="entry name" value="HTH_WhiA"/>
    <property type="match status" value="1"/>
</dbReference>
<dbReference type="Gene3D" id="3.10.28.10">
    <property type="entry name" value="Homing endonucleases"/>
    <property type="match status" value="1"/>
</dbReference>
<evidence type="ECO:0000259" key="6">
    <source>
        <dbReference type="Pfam" id="PF10298"/>
    </source>
</evidence>
<sequence length="318" mass="36385">MSFSSKVKEELSKECNSPRHCCIAETAAIISMCGKVIFDEKDHVRIEIHTENVTVARKYFTLLKKTYNINTDISIRHSSSLNKNRSYVLSVNDDETARKILMTCRLMKPFGVIEEDFSISDSLIIQRECCKRAFIRGAFLAAGSVSDPVKTYHFEIVCLSEAKAKQLQMIMETFNINARVIKRRKYFVVYVKDSSQVVDLLNIMGAYNALMDMENVRIVKDMRNNVNRKVNCETANINKTVSAAVKQIEDIRFIQMSSAFDELPESLQEMAELRVRYPEATLAELGQLLDTPVGKSGVNHRLKKISLFADELRERHHQ</sequence>
<name>A0A3E2TNS6_9FIRM</name>
<comment type="function">
    <text evidence="4">Involved in cell division and chromosome segregation.</text>
</comment>
<dbReference type="GO" id="GO:0043937">
    <property type="term" value="P:regulation of sporulation"/>
    <property type="evidence" value="ECO:0007669"/>
    <property type="project" value="InterPro"/>
</dbReference>
<dbReference type="SUPFAM" id="SSF55608">
    <property type="entry name" value="Homing endonucleases"/>
    <property type="match status" value="1"/>
</dbReference>
<keyword evidence="3 4" id="KW-0131">Cell cycle</keyword>
<protein>
    <recommendedName>
        <fullName evidence="4">Probable cell division protein WhiA</fullName>
    </recommendedName>
</protein>
<keyword evidence="1 4" id="KW-0132">Cell division</keyword>
<evidence type="ECO:0000313" key="9">
    <source>
        <dbReference type="EMBL" id="RGC43871.1"/>
    </source>
</evidence>
<dbReference type="AlphaFoldDB" id="A0A3E2TNS6"/>
<dbReference type="GO" id="GO:0051301">
    <property type="term" value="P:cell division"/>
    <property type="evidence" value="ECO:0007669"/>
    <property type="project" value="UniProtKB-UniRule"/>
</dbReference>
<dbReference type="OrthoDB" id="401278at2"/>
<dbReference type="InterPro" id="IPR003802">
    <property type="entry name" value="Sporulation_regulator_WhiA"/>
</dbReference>
<dbReference type="InterPro" id="IPR023054">
    <property type="entry name" value="Sporulation_regulator_WhiA_C"/>
</dbReference>
<feature type="domain" description="WhiA LAGLIDADG-like" evidence="7">
    <location>
        <begin position="132"/>
        <end position="223"/>
    </location>
</feature>
<reference evidence="10 11" key="1">
    <citation type="submission" date="2018-08" db="EMBL/GenBank/DDBJ databases">
        <title>A genome reference for cultivated species of the human gut microbiota.</title>
        <authorList>
            <person name="Zou Y."/>
            <person name="Xue W."/>
            <person name="Luo G."/>
        </authorList>
    </citation>
    <scope>NUCLEOTIDE SEQUENCE [LARGE SCALE GENOMIC DNA]</scope>
    <source>
        <strain evidence="8 10">AF45-17</strain>
        <strain evidence="9 11">AM28-39</strain>
    </source>
</reference>
<evidence type="ECO:0000313" key="11">
    <source>
        <dbReference type="Proteomes" id="UP000261231"/>
    </source>
</evidence>
<dbReference type="InterPro" id="IPR018478">
    <property type="entry name" value="Sporu_reg_WhiA_N_dom"/>
</dbReference>
<feature type="domain" description="Sporulation transcription regulator WhiA N-terminal" evidence="6">
    <location>
        <begin position="20"/>
        <end position="105"/>
    </location>
</feature>
<dbReference type="EMBL" id="QVEP01000015">
    <property type="protein sequence ID" value="RGB79965.1"/>
    <property type="molecule type" value="Genomic_DNA"/>
</dbReference>
<dbReference type="Proteomes" id="UP000261231">
    <property type="component" value="Unassembled WGS sequence"/>
</dbReference>
<accession>A0A3E2TNS6</accession>
<evidence type="ECO:0000256" key="4">
    <source>
        <dbReference type="HAMAP-Rule" id="MF_01420"/>
    </source>
</evidence>